<dbReference type="NCBIfam" id="TIGR02595">
    <property type="entry name" value="PEP_CTERM"/>
    <property type="match status" value="1"/>
</dbReference>
<dbReference type="Proteomes" id="UP000253987">
    <property type="component" value="Unassembled WGS sequence"/>
</dbReference>
<feature type="transmembrane region" description="Helical" evidence="1">
    <location>
        <begin position="21"/>
        <end position="40"/>
    </location>
</feature>
<dbReference type="OrthoDB" id="9893166at2"/>
<comment type="caution">
    <text evidence="3">The sequence shown here is derived from an EMBL/GenBank/DDBJ whole genome shotgun (WGS) entry which is preliminary data.</text>
</comment>
<evidence type="ECO:0000313" key="4">
    <source>
        <dbReference type="Proteomes" id="UP000253987"/>
    </source>
</evidence>
<evidence type="ECO:0000259" key="2">
    <source>
        <dbReference type="Pfam" id="PF07589"/>
    </source>
</evidence>
<organism evidence="3 4">
    <name type="scientific">Marinobacter vulgaris</name>
    <dbReference type="NCBI Taxonomy" id="1928331"/>
    <lineage>
        <taxon>Bacteria</taxon>
        <taxon>Pseudomonadati</taxon>
        <taxon>Pseudomonadota</taxon>
        <taxon>Gammaproteobacteria</taxon>
        <taxon>Pseudomonadales</taxon>
        <taxon>Marinobacteraceae</taxon>
        <taxon>Marinobacter</taxon>
    </lineage>
</organism>
<keyword evidence="4" id="KW-1185">Reference proteome</keyword>
<feature type="domain" description="Ice-binding protein C-terminal" evidence="2">
    <location>
        <begin position="41"/>
        <end position="62"/>
    </location>
</feature>
<proteinExistence type="predicted"/>
<dbReference type="Pfam" id="PF07589">
    <property type="entry name" value="PEP-CTERM"/>
    <property type="match status" value="1"/>
</dbReference>
<gene>
    <name evidence="3" type="ORF">DIT71_06940</name>
</gene>
<reference evidence="4" key="1">
    <citation type="submission" date="2018-05" db="EMBL/GenBank/DDBJ databases">
        <authorList>
            <person name="Lu D."/>
        </authorList>
    </citation>
    <scope>NUCLEOTIDE SEQUENCE [LARGE SCALE GENOMIC DNA]</scope>
    <source>
        <strain evidence="4">F01</strain>
    </source>
</reference>
<keyword evidence="1" id="KW-0812">Transmembrane</keyword>
<dbReference type="AlphaFoldDB" id="A0A2V3ZNM5"/>
<protein>
    <recommendedName>
        <fullName evidence="2">Ice-binding protein C-terminal domain-containing protein</fullName>
    </recommendedName>
</protein>
<dbReference type="InterPro" id="IPR013424">
    <property type="entry name" value="Ice-binding_C"/>
</dbReference>
<dbReference type="EMBL" id="QFWX01000003">
    <property type="protein sequence ID" value="PXX91613.1"/>
    <property type="molecule type" value="Genomic_DNA"/>
</dbReference>
<evidence type="ECO:0000313" key="3">
    <source>
        <dbReference type="EMBL" id="PXX91613.1"/>
    </source>
</evidence>
<name>A0A2V3ZNM5_9GAMM</name>
<feature type="transmembrane region" description="Helical" evidence="1">
    <location>
        <begin position="46"/>
        <end position="65"/>
    </location>
</feature>
<accession>A0A2V3ZNM5</accession>
<sequence>MQFSVVNPQQGRFAMKYMITGLTISMVSTAAMAGTAPPVVSVPEPGMLGLFAASVAAIFIAKKFGK</sequence>
<keyword evidence="1" id="KW-0472">Membrane</keyword>
<evidence type="ECO:0000256" key="1">
    <source>
        <dbReference type="SAM" id="Phobius"/>
    </source>
</evidence>
<reference evidence="3 4" key="2">
    <citation type="submission" date="2018-06" db="EMBL/GenBank/DDBJ databases">
        <title>Marinobactersediminissp. nov, a moderately halophilic bacterium isolated from marine solar saltern.</title>
        <authorList>
            <person name="Zhang Y."/>
        </authorList>
    </citation>
    <scope>NUCLEOTIDE SEQUENCE [LARGE SCALE GENOMIC DNA]</scope>
    <source>
        <strain evidence="3 4">F01</strain>
    </source>
</reference>
<keyword evidence="1" id="KW-1133">Transmembrane helix</keyword>